<sequence>MSSHRLATPVAAPAAAVKNQSQGSDDAHKDKGKKMQNTNTLSRLYSFYDESVSDTATGMESDDSDDNNNKDNDFQSCMLFFVTSVLFFVACVLFVVTWVTIVIARSIMGPDAELLPEFAMRAIRQSFELAFAHSLLVALLLLLIYDAISPIVILSTFTFGVGSVKSQRLCLVCKRGGLKLTFESVTPDS</sequence>
<keyword evidence="4" id="KW-1185">Reference proteome</keyword>
<evidence type="ECO:0000256" key="2">
    <source>
        <dbReference type="SAM" id="Phobius"/>
    </source>
</evidence>
<dbReference type="EMBL" id="MU154646">
    <property type="protein sequence ID" value="KAF9490256.1"/>
    <property type="molecule type" value="Genomic_DNA"/>
</dbReference>
<keyword evidence="2" id="KW-0472">Membrane</keyword>
<evidence type="ECO:0008006" key="5">
    <source>
        <dbReference type="Google" id="ProtNLM"/>
    </source>
</evidence>
<accession>A0A9P5ZMJ1</accession>
<reference evidence="3" key="1">
    <citation type="submission" date="2020-11" db="EMBL/GenBank/DDBJ databases">
        <authorList>
            <consortium name="DOE Joint Genome Institute"/>
            <person name="Ahrendt S."/>
            <person name="Riley R."/>
            <person name="Andreopoulos W."/>
            <person name="Labutti K."/>
            <person name="Pangilinan J."/>
            <person name="Ruiz-Duenas F.J."/>
            <person name="Barrasa J.M."/>
            <person name="Sanchez-Garcia M."/>
            <person name="Camarero S."/>
            <person name="Miyauchi S."/>
            <person name="Serrano A."/>
            <person name="Linde D."/>
            <person name="Babiker R."/>
            <person name="Drula E."/>
            <person name="Ayuso-Fernandez I."/>
            <person name="Pacheco R."/>
            <person name="Padilla G."/>
            <person name="Ferreira P."/>
            <person name="Barriuso J."/>
            <person name="Kellner H."/>
            <person name="Castanera R."/>
            <person name="Alfaro M."/>
            <person name="Ramirez L."/>
            <person name="Pisabarro A.G."/>
            <person name="Kuo A."/>
            <person name="Tritt A."/>
            <person name="Lipzen A."/>
            <person name="He G."/>
            <person name="Yan M."/>
            <person name="Ng V."/>
            <person name="Cullen D."/>
            <person name="Martin F."/>
            <person name="Rosso M.-N."/>
            <person name="Henrissat B."/>
            <person name="Hibbett D."/>
            <person name="Martinez A.T."/>
            <person name="Grigoriev I.V."/>
        </authorList>
    </citation>
    <scope>NUCLEOTIDE SEQUENCE</scope>
    <source>
        <strain evidence="3">ATCC 90797</strain>
    </source>
</reference>
<dbReference type="Proteomes" id="UP000807025">
    <property type="component" value="Unassembled WGS sequence"/>
</dbReference>
<proteinExistence type="predicted"/>
<keyword evidence="2" id="KW-1133">Transmembrane helix</keyword>
<evidence type="ECO:0000313" key="3">
    <source>
        <dbReference type="EMBL" id="KAF9490256.1"/>
    </source>
</evidence>
<name>A0A9P5ZMJ1_PLEER</name>
<evidence type="ECO:0000313" key="4">
    <source>
        <dbReference type="Proteomes" id="UP000807025"/>
    </source>
</evidence>
<gene>
    <name evidence="3" type="ORF">BDN71DRAFT_1434827</name>
</gene>
<feature type="compositionally biased region" description="Low complexity" evidence="1">
    <location>
        <begin position="7"/>
        <end position="17"/>
    </location>
</feature>
<protein>
    <recommendedName>
        <fullName evidence="5">Transmembrane protein</fullName>
    </recommendedName>
</protein>
<organism evidence="3 4">
    <name type="scientific">Pleurotus eryngii</name>
    <name type="common">Boletus of the steppes</name>
    <dbReference type="NCBI Taxonomy" id="5323"/>
    <lineage>
        <taxon>Eukaryota</taxon>
        <taxon>Fungi</taxon>
        <taxon>Dikarya</taxon>
        <taxon>Basidiomycota</taxon>
        <taxon>Agaricomycotina</taxon>
        <taxon>Agaricomycetes</taxon>
        <taxon>Agaricomycetidae</taxon>
        <taxon>Agaricales</taxon>
        <taxon>Pleurotineae</taxon>
        <taxon>Pleurotaceae</taxon>
        <taxon>Pleurotus</taxon>
    </lineage>
</organism>
<comment type="caution">
    <text evidence="3">The sequence shown here is derived from an EMBL/GenBank/DDBJ whole genome shotgun (WGS) entry which is preliminary data.</text>
</comment>
<dbReference type="OrthoDB" id="10449857at2759"/>
<dbReference type="AlphaFoldDB" id="A0A9P5ZMJ1"/>
<feature type="transmembrane region" description="Helical" evidence="2">
    <location>
        <begin position="78"/>
        <end position="104"/>
    </location>
</feature>
<keyword evidence="2" id="KW-0812">Transmembrane</keyword>
<feature type="region of interest" description="Disordered" evidence="1">
    <location>
        <begin position="1"/>
        <end position="38"/>
    </location>
</feature>
<evidence type="ECO:0000256" key="1">
    <source>
        <dbReference type="SAM" id="MobiDB-lite"/>
    </source>
</evidence>